<gene>
    <name evidence="6" type="ORF">Thpro_020005</name>
    <name evidence="5" type="ORF">Thpro_023171</name>
    <name evidence="4" type="ORF">Thpro_023186</name>
</gene>
<evidence type="ECO:0000313" key="6">
    <source>
        <dbReference type="EMBL" id="OBS10289.1"/>
    </source>
</evidence>
<dbReference type="EMBL" id="JQSG02000007">
    <property type="protein sequence ID" value="OBS07862.1"/>
    <property type="molecule type" value="Genomic_DNA"/>
</dbReference>
<dbReference type="AlphaFoldDB" id="A0A1A6C6V1"/>
<dbReference type="NCBIfam" id="NF033550">
    <property type="entry name" value="transpos_ISL3"/>
    <property type="match status" value="1"/>
</dbReference>
<organism evidence="6 7">
    <name type="scientific">Acidihalobacter prosperus</name>
    <dbReference type="NCBI Taxonomy" id="160660"/>
    <lineage>
        <taxon>Bacteria</taxon>
        <taxon>Pseudomonadati</taxon>
        <taxon>Pseudomonadota</taxon>
        <taxon>Gammaproteobacteria</taxon>
        <taxon>Chromatiales</taxon>
        <taxon>Ectothiorhodospiraceae</taxon>
        <taxon>Acidihalobacter</taxon>
    </lineage>
</organism>
<dbReference type="Proteomes" id="UP000029273">
    <property type="component" value="Unassembled WGS sequence"/>
</dbReference>
<evidence type="ECO:0000259" key="3">
    <source>
        <dbReference type="Pfam" id="PF14690"/>
    </source>
</evidence>
<dbReference type="InterPro" id="IPR002560">
    <property type="entry name" value="Transposase_DDE"/>
</dbReference>
<protein>
    <submittedName>
        <fullName evidence="6">Mobile element protein</fullName>
    </submittedName>
</protein>
<dbReference type="InterPro" id="IPR032877">
    <property type="entry name" value="Transposase_HTH"/>
</dbReference>
<dbReference type="InterPro" id="IPR029261">
    <property type="entry name" value="Transposase_Znf"/>
</dbReference>
<keyword evidence="7" id="KW-1185">Reference proteome</keyword>
<reference evidence="6" key="2">
    <citation type="submission" date="2016-06" db="EMBL/GenBank/DDBJ databases">
        <title>Draft Genome Sequence of the Type Strain of Acidihalobacter prosperus.</title>
        <authorList>
            <person name="Cardenas J.P."/>
            <person name="Ossandon F.J."/>
            <person name="Holmes D.S."/>
            <person name="Watkin E."/>
        </authorList>
    </citation>
    <scope>NUCLEOTIDE SEQUENCE</scope>
    <source>
        <strain evidence="6">DSM 5130</strain>
    </source>
</reference>
<dbReference type="Pfam" id="PF14690">
    <property type="entry name" value="Zn_ribbon_ISL3"/>
    <property type="match status" value="1"/>
</dbReference>
<dbReference type="Pfam" id="PF13542">
    <property type="entry name" value="HTH_Tnp_ISL3"/>
    <property type="match status" value="1"/>
</dbReference>
<evidence type="ECO:0000259" key="1">
    <source>
        <dbReference type="Pfam" id="PF01610"/>
    </source>
</evidence>
<feature type="domain" description="Transposase IS204/IS1001/IS1096/IS1165 helix-turn-helix" evidence="2">
    <location>
        <begin position="82"/>
        <end position="132"/>
    </location>
</feature>
<sequence length="438" mass="51512">MDLLNLKYLQQDSVQESEHDYHIEATSNGSSQYCLDCGSSHTVGFGRKRQLFMDAPVRGKRVGIWVDRRRLRCKQCGKTFMEPLPEMHDRRQATRRLVQYIERESLRRTFASIAEDVGFDEKSIRNIFRAYVNRLEKEVRFETPRWMGIDEIYIVKKPRCVISNIEHQTIVEVLPNRNKPTVIKRLQTLPDKEKVRYVAMDMWNPYRDAVNTVFPQARIVIDKFHVVRMANQCLDTVRKNLRVELTSRQRRGLMHDRFVLLKRRRDISDEDYLKLSGWTVNYPSLGAAYDAKEAFYGIWDMDNRPDAESAYEIWCGSLSDEMRDAFKPILTAIGNWHTEIFNYFDHPITNAYTESLNNLIRVMNRLGRGYSFEALRAKILFTEGVHTVKKPKYPKRRATMEDSMFAYKTFSRIIDIERETNYGAQISTLISLIENGDL</sequence>
<evidence type="ECO:0000313" key="4">
    <source>
        <dbReference type="EMBL" id="OBS07862.1"/>
    </source>
</evidence>
<dbReference type="InterPro" id="IPR047951">
    <property type="entry name" value="Transpos_ISL3"/>
</dbReference>
<proteinExistence type="predicted"/>
<dbReference type="RefSeq" id="WP_065089037.1">
    <property type="nucleotide sequence ID" value="NZ_JQSG02000001.1"/>
</dbReference>
<feature type="domain" description="Transposase IS204/IS1001/IS1096/IS1165 zinc-finger" evidence="3">
    <location>
        <begin position="34"/>
        <end position="76"/>
    </location>
</feature>
<evidence type="ECO:0000313" key="7">
    <source>
        <dbReference type="Proteomes" id="UP000029273"/>
    </source>
</evidence>
<dbReference type="PANTHER" id="PTHR33498">
    <property type="entry name" value="TRANSPOSASE FOR INSERTION SEQUENCE ELEMENT IS1557"/>
    <property type="match status" value="1"/>
</dbReference>
<accession>A0A1A6C6V1</accession>
<feature type="domain" description="Transposase IS204/IS1001/IS1096/IS1165 DDE" evidence="1">
    <location>
        <begin position="147"/>
        <end position="379"/>
    </location>
</feature>
<dbReference type="OrthoDB" id="5289059at2"/>
<dbReference type="EMBL" id="JQSG02000001">
    <property type="protein sequence ID" value="OBS10289.1"/>
    <property type="molecule type" value="Genomic_DNA"/>
</dbReference>
<evidence type="ECO:0000313" key="5">
    <source>
        <dbReference type="EMBL" id="OBS08921.1"/>
    </source>
</evidence>
<dbReference type="STRING" id="160660.BJI67_09675"/>
<dbReference type="PANTHER" id="PTHR33498:SF1">
    <property type="entry name" value="TRANSPOSASE FOR INSERTION SEQUENCE ELEMENT IS1557"/>
    <property type="match status" value="1"/>
</dbReference>
<comment type="caution">
    <text evidence="6">The sequence shown here is derived from an EMBL/GenBank/DDBJ whole genome shotgun (WGS) entry which is preliminary data.</text>
</comment>
<reference evidence="6 7" key="1">
    <citation type="journal article" date="2014" name="Genome Announc.">
        <title>Draft Genome Sequence of the Iron-Oxidizing, Acidophilic, and Halotolerant 'Thiobacillus prosperus' Type Strain DSM 5130.</title>
        <authorList>
            <person name="Ossandon F.J."/>
            <person name="Cardenas J.P."/>
            <person name="Corbett M."/>
            <person name="Quatrini R."/>
            <person name="Holmes D.S."/>
            <person name="Watkin E."/>
        </authorList>
    </citation>
    <scope>NUCLEOTIDE SEQUENCE [LARGE SCALE GENOMIC DNA]</scope>
    <source>
        <strain evidence="6 7">DSM 5130</strain>
    </source>
</reference>
<evidence type="ECO:0000259" key="2">
    <source>
        <dbReference type="Pfam" id="PF13542"/>
    </source>
</evidence>
<name>A0A1A6C6V1_9GAMM</name>
<dbReference type="Pfam" id="PF01610">
    <property type="entry name" value="DDE_Tnp_ISL3"/>
    <property type="match status" value="1"/>
</dbReference>
<dbReference type="EMBL" id="JQSG02000006">
    <property type="protein sequence ID" value="OBS08921.1"/>
    <property type="molecule type" value="Genomic_DNA"/>
</dbReference>